<reference evidence="1 2" key="1">
    <citation type="journal article" date="2018" name="Nat. Biotechnol.">
        <title>A standardized bacterial taxonomy based on genome phylogeny substantially revises the tree of life.</title>
        <authorList>
            <person name="Parks D.H."/>
            <person name="Chuvochina M."/>
            <person name="Waite D.W."/>
            <person name="Rinke C."/>
            <person name="Skarshewski A."/>
            <person name="Chaumeil P.A."/>
            <person name="Hugenholtz P."/>
        </authorList>
    </citation>
    <scope>NUCLEOTIDE SEQUENCE [LARGE SCALE GENOMIC DNA]</scope>
    <source>
        <strain evidence="1">UBA12544</strain>
    </source>
</reference>
<dbReference type="AlphaFoldDB" id="A0A357VQE1"/>
<sequence length="119" mass="14126">MRDKVFIVPEPKRFVFNGNWFSFDGFNNLPEFFRKEFNIPQGSWVIKKIDREGTGVKIKEREVEIWGDEKVSYATIIQIVMQTKNRLPEVEIEEEFHFPFRGYHLDIARGGVPNLDTFK</sequence>
<evidence type="ECO:0000313" key="2">
    <source>
        <dbReference type="Proteomes" id="UP000264445"/>
    </source>
</evidence>
<evidence type="ECO:0000313" key="1">
    <source>
        <dbReference type="EMBL" id="HBT49730.1"/>
    </source>
</evidence>
<proteinExistence type="predicted"/>
<accession>A0A357VQE1</accession>
<name>A0A357VQE1_9THEO</name>
<dbReference type="Proteomes" id="UP000264445">
    <property type="component" value="Unassembled WGS sequence"/>
</dbReference>
<protein>
    <submittedName>
        <fullName evidence="1">Beta-N-acetylhexosaminidase</fullName>
    </submittedName>
</protein>
<dbReference type="EMBL" id="DOLB01000113">
    <property type="protein sequence ID" value="HBT49730.1"/>
    <property type="molecule type" value="Genomic_DNA"/>
</dbReference>
<gene>
    <name evidence="1" type="ORF">DEA61_07890</name>
</gene>
<organism evidence="1 2">
    <name type="scientific">Caldanaerobacter subterraneus</name>
    <dbReference type="NCBI Taxonomy" id="911092"/>
    <lineage>
        <taxon>Bacteria</taxon>
        <taxon>Bacillati</taxon>
        <taxon>Bacillota</taxon>
        <taxon>Clostridia</taxon>
        <taxon>Thermoanaerobacterales</taxon>
        <taxon>Thermoanaerobacteraceae</taxon>
        <taxon>Caldanaerobacter</taxon>
    </lineage>
</organism>
<comment type="caution">
    <text evidence="1">The sequence shown here is derived from an EMBL/GenBank/DDBJ whole genome shotgun (WGS) entry which is preliminary data.</text>
</comment>
<feature type="non-terminal residue" evidence="1">
    <location>
        <position position="119"/>
    </location>
</feature>